<dbReference type="GO" id="GO:0019901">
    <property type="term" value="F:protein kinase binding"/>
    <property type="evidence" value="ECO:0007669"/>
    <property type="project" value="InterPro"/>
</dbReference>
<dbReference type="AlphaFoldDB" id="A0A1B7T8C0"/>
<gene>
    <name evidence="1" type="ORF">HANVADRAFT_54211</name>
</gene>
<keyword evidence="2" id="KW-1185">Reference proteome</keyword>
<name>A0A1B7T8C0_9ASCO</name>
<dbReference type="PANTHER" id="PTHR15615">
    <property type="match status" value="1"/>
</dbReference>
<feature type="non-terminal residue" evidence="1">
    <location>
        <position position="439"/>
    </location>
</feature>
<dbReference type="GO" id="GO:0000307">
    <property type="term" value="C:cyclin-dependent protein kinase holoenzyme complex"/>
    <property type="evidence" value="ECO:0007669"/>
    <property type="project" value="TreeGrafter"/>
</dbReference>
<sequence length="439" mass="50145">MEGFINNRQENEGYQIQPVCLPLEYQKCPLDHFLRLISRMLSSLIYMNDYKLRAQEMLHQQQIFINQSNNASIGSPDFNGHITSFQQNINTNSLRNSQNSPVAVTPGSVSADSHVSMGTPVSVATSNMSLSSSGIVLTRFHSKTPPEISVLDYLYRLTKFSSLDHTVLLATLSYIDLLMLACPTFEISSLTVHRFLLAATTVACKGLRDSFYTNEHYAKVGGVHVSELNILEQELLTQINYRILPRNSTSDLLKYELERKKFVVFPNELREIHNTTNSGYDLLTNIYQSMVGLVGKWETVIYVSDRLPIYFGPKEQQALLKFHRGMWSKDVNFVENSKHTITYFLETKVSTDNYLAAKTFNDDHQNKHPNPNRGGMPIIAEDEQKTSERSVNKNIVGKQNHDPFEKRRKTPSSSIPIELLANYFNPEIFKQTQIYKKNE</sequence>
<dbReference type="InterPro" id="IPR013922">
    <property type="entry name" value="Cyclin_PHO80-like"/>
</dbReference>
<dbReference type="CDD" id="cd20558">
    <property type="entry name" value="CYCLIN_ScPCL7-like"/>
    <property type="match status" value="1"/>
</dbReference>
<dbReference type="OrthoDB" id="337735at2759"/>
<dbReference type="Proteomes" id="UP000092321">
    <property type="component" value="Unassembled WGS sequence"/>
</dbReference>
<accession>A0A1B7T8C0</accession>
<dbReference type="Gene3D" id="1.10.472.10">
    <property type="entry name" value="Cyclin-like"/>
    <property type="match status" value="1"/>
</dbReference>
<dbReference type="GO" id="GO:0005634">
    <property type="term" value="C:nucleus"/>
    <property type="evidence" value="ECO:0007669"/>
    <property type="project" value="TreeGrafter"/>
</dbReference>
<dbReference type="GO" id="GO:0016538">
    <property type="term" value="F:cyclin-dependent protein serine/threonine kinase regulator activity"/>
    <property type="evidence" value="ECO:0007669"/>
    <property type="project" value="TreeGrafter"/>
</dbReference>
<evidence type="ECO:0000313" key="1">
    <source>
        <dbReference type="EMBL" id="OBA24958.1"/>
    </source>
</evidence>
<organism evidence="1 2">
    <name type="scientific">Hanseniaspora valbyensis NRRL Y-1626</name>
    <dbReference type="NCBI Taxonomy" id="766949"/>
    <lineage>
        <taxon>Eukaryota</taxon>
        <taxon>Fungi</taxon>
        <taxon>Dikarya</taxon>
        <taxon>Ascomycota</taxon>
        <taxon>Saccharomycotina</taxon>
        <taxon>Saccharomycetes</taxon>
        <taxon>Saccharomycodales</taxon>
        <taxon>Saccharomycodaceae</taxon>
        <taxon>Hanseniaspora</taxon>
    </lineage>
</organism>
<comment type="caution">
    <text evidence="1">The sequence shown here is derived from an EMBL/GenBank/DDBJ whole genome shotgun (WGS) entry which is preliminary data.</text>
</comment>
<dbReference type="EMBL" id="LXPE01000318">
    <property type="protein sequence ID" value="OBA24958.1"/>
    <property type="molecule type" value="Genomic_DNA"/>
</dbReference>
<dbReference type="PANTHER" id="PTHR15615:SF117">
    <property type="entry name" value="PHO85 CYCLIN PHO80"/>
    <property type="match status" value="1"/>
</dbReference>
<dbReference type="SUPFAM" id="SSF47954">
    <property type="entry name" value="Cyclin-like"/>
    <property type="match status" value="1"/>
</dbReference>
<proteinExistence type="predicted"/>
<protein>
    <submittedName>
        <fullName evidence="1">Cyclin-domain-containing protein</fullName>
    </submittedName>
</protein>
<dbReference type="InterPro" id="IPR036915">
    <property type="entry name" value="Cyclin-like_sf"/>
</dbReference>
<evidence type="ECO:0000313" key="2">
    <source>
        <dbReference type="Proteomes" id="UP000092321"/>
    </source>
</evidence>
<reference evidence="2" key="1">
    <citation type="journal article" date="2016" name="Proc. Natl. Acad. Sci. U.S.A.">
        <title>Comparative genomics of biotechnologically important yeasts.</title>
        <authorList>
            <person name="Riley R."/>
            <person name="Haridas S."/>
            <person name="Wolfe K.H."/>
            <person name="Lopes M.R."/>
            <person name="Hittinger C.T."/>
            <person name="Goeker M."/>
            <person name="Salamov A.A."/>
            <person name="Wisecaver J.H."/>
            <person name="Long T.M."/>
            <person name="Calvey C.H."/>
            <person name="Aerts A.L."/>
            <person name="Barry K.W."/>
            <person name="Choi C."/>
            <person name="Clum A."/>
            <person name="Coughlan A.Y."/>
            <person name="Deshpande S."/>
            <person name="Douglass A.P."/>
            <person name="Hanson S.J."/>
            <person name="Klenk H.-P."/>
            <person name="LaButti K.M."/>
            <person name="Lapidus A."/>
            <person name="Lindquist E.A."/>
            <person name="Lipzen A.M."/>
            <person name="Meier-Kolthoff J.P."/>
            <person name="Ohm R.A."/>
            <person name="Otillar R.P."/>
            <person name="Pangilinan J.L."/>
            <person name="Peng Y."/>
            <person name="Rokas A."/>
            <person name="Rosa C.A."/>
            <person name="Scheuner C."/>
            <person name="Sibirny A.A."/>
            <person name="Slot J.C."/>
            <person name="Stielow J.B."/>
            <person name="Sun H."/>
            <person name="Kurtzman C.P."/>
            <person name="Blackwell M."/>
            <person name="Grigoriev I.V."/>
            <person name="Jeffries T.W."/>
        </authorList>
    </citation>
    <scope>NUCLEOTIDE SEQUENCE [LARGE SCALE GENOMIC DNA]</scope>
    <source>
        <strain evidence="2">NRRL Y-1626</strain>
    </source>
</reference>
<dbReference type="Pfam" id="PF08613">
    <property type="entry name" value="Cyclin"/>
    <property type="match status" value="1"/>
</dbReference>